<comment type="similarity">
    <text evidence="2">Belongs to the histone deacetylase family.</text>
</comment>
<dbReference type="PRINTS" id="PR01272">
    <property type="entry name" value="ACUCPROTEIN"/>
</dbReference>
<evidence type="ECO:0000256" key="1">
    <source>
        <dbReference type="ARBA" id="ARBA00005101"/>
    </source>
</evidence>
<dbReference type="RefSeq" id="WP_380139361.1">
    <property type="nucleotide sequence ID" value="NZ_JBHLUI010000010.1"/>
</dbReference>
<gene>
    <name evidence="6" type="ORF">ACFFVI_10810</name>
</gene>
<protein>
    <recommendedName>
        <fullName evidence="3">Acetoin utilization protein AcuC</fullName>
    </recommendedName>
</protein>
<dbReference type="CDD" id="cd09994">
    <property type="entry name" value="HDAC_AcuC_like"/>
    <property type="match status" value="1"/>
</dbReference>
<evidence type="ECO:0000256" key="4">
    <source>
        <dbReference type="ARBA" id="ARBA00022627"/>
    </source>
</evidence>
<feature type="domain" description="Histone deacetylase" evidence="5">
    <location>
        <begin position="22"/>
        <end position="318"/>
    </location>
</feature>
<dbReference type="Gene3D" id="3.40.800.20">
    <property type="entry name" value="Histone deacetylase domain"/>
    <property type="match status" value="1"/>
</dbReference>
<dbReference type="EMBL" id="JBHMDM010000005">
    <property type="protein sequence ID" value="MFB9377461.1"/>
    <property type="molecule type" value="Genomic_DNA"/>
</dbReference>
<dbReference type="InterPro" id="IPR023696">
    <property type="entry name" value="Ureohydrolase_dom_sf"/>
</dbReference>
<evidence type="ECO:0000259" key="5">
    <source>
        <dbReference type="Pfam" id="PF00850"/>
    </source>
</evidence>
<reference evidence="6 7" key="1">
    <citation type="submission" date="2024-09" db="EMBL/GenBank/DDBJ databases">
        <authorList>
            <person name="Sun Q."/>
            <person name="Mori K."/>
        </authorList>
    </citation>
    <scope>NUCLEOTIDE SEQUENCE [LARGE SCALE GENOMIC DNA]</scope>
    <source>
        <strain evidence="6 7">TISTR 1856</strain>
    </source>
</reference>
<dbReference type="PRINTS" id="PR01270">
    <property type="entry name" value="HDASUPER"/>
</dbReference>
<evidence type="ECO:0000313" key="6">
    <source>
        <dbReference type="EMBL" id="MFB9377461.1"/>
    </source>
</evidence>
<comment type="pathway">
    <text evidence="1">Ketone degradation; acetoin degradation.</text>
</comment>
<dbReference type="InterPro" id="IPR000286">
    <property type="entry name" value="HDACs"/>
</dbReference>
<keyword evidence="4" id="KW-0006">Acetoin catabolism</keyword>
<dbReference type="PANTHER" id="PTHR10625:SF10">
    <property type="entry name" value="HISTONE DEACETYLASE HDAC1"/>
    <property type="match status" value="1"/>
</dbReference>
<dbReference type="InterPro" id="IPR037138">
    <property type="entry name" value="His_deacetylse_dom_sf"/>
</dbReference>
<evidence type="ECO:0000256" key="3">
    <source>
        <dbReference type="ARBA" id="ARBA00020218"/>
    </source>
</evidence>
<dbReference type="PANTHER" id="PTHR10625">
    <property type="entry name" value="HISTONE DEACETYLASE HDAC1-RELATED"/>
    <property type="match status" value="1"/>
</dbReference>
<proteinExistence type="inferred from homology"/>
<dbReference type="Proteomes" id="UP001589748">
    <property type="component" value="Unassembled WGS sequence"/>
</dbReference>
<dbReference type="SUPFAM" id="SSF52768">
    <property type="entry name" value="Arginase/deacetylase"/>
    <property type="match status" value="1"/>
</dbReference>
<comment type="caution">
    <text evidence="6">The sequence shown here is derived from an EMBL/GenBank/DDBJ whole genome shotgun (WGS) entry which is preliminary data.</text>
</comment>
<name>A0ABV5LTP7_9ACTN</name>
<evidence type="ECO:0000313" key="7">
    <source>
        <dbReference type="Proteomes" id="UP001589748"/>
    </source>
</evidence>
<keyword evidence="7" id="KW-1185">Reference proteome</keyword>
<dbReference type="InterPro" id="IPR023801">
    <property type="entry name" value="His_deacetylse_dom"/>
</dbReference>
<organism evidence="6 7">
    <name type="scientific">Kineococcus gynurae</name>
    <dbReference type="NCBI Taxonomy" id="452979"/>
    <lineage>
        <taxon>Bacteria</taxon>
        <taxon>Bacillati</taxon>
        <taxon>Actinomycetota</taxon>
        <taxon>Actinomycetes</taxon>
        <taxon>Kineosporiales</taxon>
        <taxon>Kineosporiaceae</taxon>
        <taxon>Kineococcus</taxon>
    </lineage>
</organism>
<sequence length="394" mass="42106">MSERTRVVWDPSFTRYDFGRWHPMSPVRLELTARLCSDLGLFALDDVDVVSAAPASDDLLRTVHGEEYVAAVKTASADPHRADEQYGLGTDDDPAFRGMHEAAARIVGGTVDTALAIWRGEARHGVNFCGGMHHAKRDTAAGFCVYNDAAVAIQALLDQGCERVAYIDLDVHHGDGTEAAFWDDPRVLTLSVHESGRTLFPGTGYPDELGGPGAEGSAVNLALPAGIGDAGWLRAVAAVAPPLVRAFAPQVLITQHGCDTHALDPLGNLTVSVDAQAVAAALVHDLAHEVSEGRWLALGGGGYEVVDVVPRTWAQLVAIAVRQPLERGRAVPESWRRHVEELTGRPAPRTMSDGVSAGYEPWSGGYDPADPVDRAVLATRRAAFPLHGLDPEFD</sequence>
<accession>A0ABV5LTP7</accession>
<dbReference type="Pfam" id="PF00850">
    <property type="entry name" value="Hist_deacetyl"/>
    <property type="match status" value="1"/>
</dbReference>
<evidence type="ECO:0000256" key="2">
    <source>
        <dbReference type="ARBA" id="ARBA00005947"/>
    </source>
</evidence>
<dbReference type="InterPro" id="IPR003085">
    <property type="entry name" value="AcuC"/>
</dbReference>